<dbReference type="Pfam" id="PF00923">
    <property type="entry name" value="TAL_FSA"/>
    <property type="match status" value="1"/>
</dbReference>
<comment type="caution">
    <text evidence="11">The sequence shown here is derived from an EMBL/GenBank/DDBJ whole genome shotgun (WGS) entry which is preliminary data.</text>
</comment>
<dbReference type="InterPro" id="IPR001585">
    <property type="entry name" value="TAL/FSA"/>
</dbReference>
<dbReference type="PANTHER" id="PTHR10683:SF31">
    <property type="entry name" value="TRANSALDOLASE"/>
    <property type="match status" value="1"/>
</dbReference>
<keyword evidence="9 10" id="KW-0704">Schiff base</keyword>
<evidence type="ECO:0000256" key="1">
    <source>
        <dbReference type="ARBA" id="ARBA00003518"/>
    </source>
</evidence>
<dbReference type="SUPFAM" id="SSF51569">
    <property type="entry name" value="Aldolase"/>
    <property type="match status" value="1"/>
</dbReference>
<keyword evidence="7 10" id="KW-0808">Transferase</keyword>
<evidence type="ECO:0000256" key="8">
    <source>
        <dbReference type="ARBA" id="ARBA00023126"/>
    </source>
</evidence>
<sequence>MGERTVTSGGEVLRELLAEGVSPWLDGLRRSLLTSGTLTRLVAAGRVRGATTDPAALAAEVAGGASYAQQLCHLTCRSVPLTTAVQALCAYDLRTACDELQPVFAATQGLDGHVSMDPVVHPGGCAGALADSAVALHRAACRPNALVKLPATDAGLAAAGECLARGIGVHVTGIFSVQRYEHVVEAWFEGLERARGAGLDLSVIPSVAGLPVARLDAEVDGLLRSAGAAPELRGTAALAVARLVYQRYEEGLGSARWRVLASAGARPQRLMWSVGSGGSAISGGSGGSAAPGGSAGSGVPYVEALVAWGTVSALSSAALEAVVERGRLRGDTLTGQDGAARAAVARLERCGVSFGEVAKRLEADSVAHEVSSWRGLRGAVAARMRDGAE</sequence>
<name>A0ABW6TT60_9ACTN</name>
<evidence type="ECO:0000256" key="3">
    <source>
        <dbReference type="ARBA" id="ARBA00004857"/>
    </source>
</evidence>
<dbReference type="InterPro" id="IPR004732">
    <property type="entry name" value="Transaldolase_2"/>
</dbReference>
<proteinExistence type="inferred from homology"/>
<feature type="active site" description="Schiff-base intermediate with substrate" evidence="10">
    <location>
        <position position="148"/>
    </location>
</feature>
<comment type="catalytic activity">
    <reaction evidence="10">
        <text>D-sedoheptulose 7-phosphate + D-glyceraldehyde 3-phosphate = D-erythrose 4-phosphate + beta-D-fructose 6-phosphate</text>
        <dbReference type="Rhea" id="RHEA:17053"/>
        <dbReference type="ChEBI" id="CHEBI:16897"/>
        <dbReference type="ChEBI" id="CHEBI:57483"/>
        <dbReference type="ChEBI" id="CHEBI:57634"/>
        <dbReference type="ChEBI" id="CHEBI:59776"/>
        <dbReference type="EC" id="2.2.1.2"/>
    </reaction>
</comment>
<dbReference type="RefSeq" id="WP_388624884.1">
    <property type="nucleotide sequence ID" value="NZ_JBIAUT010000001.1"/>
</dbReference>
<keyword evidence="6 10" id="KW-0963">Cytoplasm</keyword>
<comment type="similarity">
    <text evidence="4 10">Belongs to the transaldolase family. Type 2 subfamily.</text>
</comment>
<organism evidence="11 12">
    <name type="scientific">Streptomyces nondiastaticus</name>
    <dbReference type="NCBI Taxonomy" id="3154512"/>
    <lineage>
        <taxon>Bacteria</taxon>
        <taxon>Bacillati</taxon>
        <taxon>Actinomycetota</taxon>
        <taxon>Actinomycetes</taxon>
        <taxon>Kitasatosporales</taxon>
        <taxon>Streptomycetaceae</taxon>
        <taxon>Streptomyces</taxon>
    </lineage>
</organism>
<comment type="pathway">
    <text evidence="3 10">Carbohydrate degradation; pentose phosphate pathway; D-glyceraldehyde 3-phosphate and beta-D-fructose 6-phosphate from D-ribose 5-phosphate and D-xylulose 5-phosphate (non-oxidative stage): step 2/3.</text>
</comment>
<comment type="function">
    <text evidence="1 10">Transaldolase is important for the balance of metabolites in the pentose-phosphate pathway.</text>
</comment>
<dbReference type="InterPro" id="IPR013785">
    <property type="entry name" value="Aldolase_TIM"/>
</dbReference>
<evidence type="ECO:0000256" key="2">
    <source>
        <dbReference type="ARBA" id="ARBA00004496"/>
    </source>
</evidence>
<gene>
    <name evidence="10" type="primary">tal</name>
    <name evidence="11" type="ORF">ACFYZM_05825</name>
</gene>
<comment type="subcellular location">
    <subcellularLocation>
        <location evidence="2 10">Cytoplasm</location>
    </subcellularLocation>
</comment>
<evidence type="ECO:0000256" key="4">
    <source>
        <dbReference type="ARBA" id="ARBA00008426"/>
    </source>
</evidence>
<dbReference type="PANTHER" id="PTHR10683">
    <property type="entry name" value="TRANSALDOLASE"/>
    <property type="match status" value="1"/>
</dbReference>
<dbReference type="PIRSF" id="PIRSF036915">
    <property type="entry name" value="Trnald_Bac_Plnt"/>
    <property type="match status" value="1"/>
</dbReference>
<dbReference type="Gene3D" id="3.20.20.70">
    <property type="entry name" value="Aldolase class I"/>
    <property type="match status" value="1"/>
</dbReference>
<dbReference type="EMBL" id="JBIAUT010000001">
    <property type="protein sequence ID" value="MFF4215785.1"/>
    <property type="molecule type" value="Genomic_DNA"/>
</dbReference>
<keyword evidence="12" id="KW-1185">Reference proteome</keyword>
<evidence type="ECO:0000256" key="9">
    <source>
        <dbReference type="ARBA" id="ARBA00023270"/>
    </source>
</evidence>
<dbReference type="Proteomes" id="UP001602123">
    <property type="component" value="Unassembled WGS sequence"/>
</dbReference>
<keyword evidence="8 10" id="KW-0570">Pentose shunt</keyword>
<evidence type="ECO:0000256" key="10">
    <source>
        <dbReference type="HAMAP-Rule" id="MF_00493"/>
    </source>
</evidence>
<reference evidence="11 12" key="1">
    <citation type="submission" date="2024-10" db="EMBL/GenBank/DDBJ databases">
        <title>The Natural Products Discovery Center: Release of the First 8490 Sequenced Strains for Exploring Actinobacteria Biosynthetic Diversity.</title>
        <authorList>
            <person name="Kalkreuter E."/>
            <person name="Kautsar S.A."/>
            <person name="Yang D."/>
            <person name="Bader C.D."/>
            <person name="Teijaro C.N."/>
            <person name="Fluegel L."/>
            <person name="Davis C.M."/>
            <person name="Simpson J.R."/>
            <person name="Lauterbach L."/>
            <person name="Steele A.D."/>
            <person name="Gui C."/>
            <person name="Meng S."/>
            <person name="Li G."/>
            <person name="Viehrig K."/>
            <person name="Ye F."/>
            <person name="Su P."/>
            <person name="Kiefer A.F."/>
            <person name="Nichols A."/>
            <person name="Cepeda A.J."/>
            <person name="Yan W."/>
            <person name="Fan B."/>
            <person name="Jiang Y."/>
            <person name="Adhikari A."/>
            <person name="Zheng C.-J."/>
            <person name="Schuster L."/>
            <person name="Cowan T.M."/>
            <person name="Smanski M.J."/>
            <person name="Chevrette M.G."/>
            <person name="De Carvalho L.P.S."/>
            <person name="Shen B."/>
        </authorList>
    </citation>
    <scope>NUCLEOTIDE SEQUENCE [LARGE SCALE GENOMIC DNA]</scope>
    <source>
        <strain evidence="11 12">NPDC001650</strain>
    </source>
</reference>
<evidence type="ECO:0000256" key="6">
    <source>
        <dbReference type="ARBA" id="ARBA00022490"/>
    </source>
</evidence>
<evidence type="ECO:0000256" key="7">
    <source>
        <dbReference type="ARBA" id="ARBA00022679"/>
    </source>
</evidence>
<protein>
    <recommendedName>
        <fullName evidence="5 10">Transaldolase</fullName>
        <ecNumber evidence="5 10">2.2.1.2</ecNumber>
    </recommendedName>
</protein>
<dbReference type="EC" id="2.2.1.2" evidence="5 10"/>
<evidence type="ECO:0000256" key="5">
    <source>
        <dbReference type="ARBA" id="ARBA00013151"/>
    </source>
</evidence>
<accession>A0ABW6TT60</accession>
<evidence type="ECO:0000313" key="12">
    <source>
        <dbReference type="Proteomes" id="UP001602123"/>
    </source>
</evidence>
<dbReference type="HAMAP" id="MF_00493">
    <property type="entry name" value="Transaldolase_2"/>
    <property type="match status" value="1"/>
</dbReference>
<evidence type="ECO:0000313" key="11">
    <source>
        <dbReference type="EMBL" id="MFF4215785.1"/>
    </source>
</evidence>